<evidence type="ECO:0000313" key="2">
    <source>
        <dbReference type="EMBL" id="ABL88814.1"/>
    </source>
</evidence>
<dbReference type="Gene3D" id="1.10.260.40">
    <property type="entry name" value="lambda repressor-like DNA-binding domains"/>
    <property type="match status" value="1"/>
</dbReference>
<dbReference type="SUPFAM" id="SSF47413">
    <property type="entry name" value="lambda repressor-like DNA-binding domains"/>
    <property type="match status" value="1"/>
</dbReference>
<reference evidence="2" key="1">
    <citation type="submission" date="2006-12" db="EMBL/GenBank/DDBJ databases">
        <title>Complete sequence of Pyrobaculum islandicum DSM 4184.</title>
        <authorList>
            <person name="Copeland A."/>
            <person name="Lucas S."/>
            <person name="Lapidus A."/>
            <person name="Barry K."/>
            <person name="Detter J.C."/>
            <person name="Glavina del Rio T."/>
            <person name="Dalin E."/>
            <person name="Tice H."/>
            <person name="Pitluck S."/>
            <person name="Meincke L."/>
            <person name="Brettin T."/>
            <person name="Bruce D."/>
            <person name="Han C."/>
            <person name="Tapia R."/>
            <person name="Gilna P."/>
            <person name="Schmutz J."/>
            <person name="Larimer F."/>
            <person name="Land M."/>
            <person name="Hauser L."/>
            <person name="Kyrpides N."/>
            <person name="Mikhailova N."/>
            <person name="Cozen A.E."/>
            <person name="Fitz-Gibbon S.T."/>
            <person name="House C.H."/>
            <person name="Saltikov C."/>
            <person name="Lowe T."/>
            <person name="Richardson P."/>
        </authorList>
    </citation>
    <scope>NUCLEOTIDE SEQUENCE [LARGE SCALE GENOMIC DNA]</scope>
    <source>
        <strain evidence="2">DSM 4184</strain>
    </source>
</reference>
<dbReference type="eggNOG" id="arCOG04060">
    <property type="taxonomic scope" value="Archaea"/>
</dbReference>
<feature type="domain" description="HTH cro/C1-type" evidence="1">
    <location>
        <begin position="29"/>
        <end position="84"/>
    </location>
</feature>
<dbReference type="InterPro" id="IPR010982">
    <property type="entry name" value="Lambda_DNA-bd_dom_sf"/>
</dbReference>
<dbReference type="CDD" id="cd00093">
    <property type="entry name" value="HTH_XRE"/>
    <property type="match status" value="1"/>
</dbReference>
<dbReference type="Proteomes" id="UP000002595">
    <property type="component" value="Chromosome"/>
</dbReference>
<dbReference type="Pfam" id="PF01381">
    <property type="entry name" value="HTH_3"/>
    <property type="match status" value="1"/>
</dbReference>
<dbReference type="AlphaFoldDB" id="A1RV32"/>
<keyword evidence="3" id="KW-1185">Reference proteome</keyword>
<dbReference type="PROSITE" id="PS50943">
    <property type="entry name" value="HTH_CROC1"/>
    <property type="match status" value="1"/>
</dbReference>
<dbReference type="GeneID" id="4616809"/>
<dbReference type="EMBL" id="CP000504">
    <property type="protein sequence ID" value="ABL88814.1"/>
    <property type="molecule type" value="Genomic_DNA"/>
</dbReference>
<name>A1RV32_PYRIL</name>
<protein>
    <submittedName>
        <fullName evidence="2">Transcriptional regulator, XRE family</fullName>
    </submittedName>
</protein>
<proteinExistence type="predicted"/>
<gene>
    <name evidence="2" type="ordered locus">Pisl_1662</name>
</gene>
<dbReference type="GO" id="GO:0003677">
    <property type="term" value="F:DNA binding"/>
    <property type="evidence" value="ECO:0007669"/>
    <property type="project" value="InterPro"/>
</dbReference>
<evidence type="ECO:0000313" key="3">
    <source>
        <dbReference type="Proteomes" id="UP000002595"/>
    </source>
</evidence>
<organism evidence="2 3">
    <name type="scientific">Pyrobaculum islandicum (strain DSM 4184 / JCM 9189 / GEO3)</name>
    <dbReference type="NCBI Taxonomy" id="384616"/>
    <lineage>
        <taxon>Archaea</taxon>
        <taxon>Thermoproteota</taxon>
        <taxon>Thermoprotei</taxon>
        <taxon>Thermoproteales</taxon>
        <taxon>Thermoproteaceae</taxon>
        <taxon>Pyrobaculum</taxon>
    </lineage>
</organism>
<dbReference type="HOGENOM" id="CLU_077869_0_0_2"/>
<evidence type="ECO:0000259" key="1">
    <source>
        <dbReference type="PROSITE" id="PS50943"/>
    </source>
</evidence>
<dbReference type="InterPro" id="IPR017271">
    <property type="entry name" value="Tscrpt_reg_HTH_MJ1545_prd"/>
</dbReference>
<dbReference type="KEGG" id="pis:Pisl_1662"/>
<dbReference type="InterPro" id="IPR001387">
    <property type="entry name" value="Cro/C1-type_HTH"/>
</dbReference>
<sequence>MMVVIMDYHHIGIYIAGDIIMSENPGEAIKKWRLIFGLTQTAVATKLNTSPSVISDYESGRRKFPGSRFVRKFVQALIDTDLERGGMVVSLLERRLLKDKFWIAVLDMREFTEPVPVSTFLQAIEAETLVAPPPNLDIHGYTIVDSIKLVLEVPPAEYVRLYGSTSQRAAIFTKVSTGRSPMIAIRSMSSVLSIKPSIVILHGIKPDAVDPLAVEIAKRSYLPLAATDISIEKMIESLRMFK</sequence>
<dbReference type="RefSeq" id="WP_011763389.1">
    <property type="nucleotide sequence ID" value="NC_008701.1"/>
</dbReference>
<dbReference type="SMART" id="SM00530">
    <property type="entry name" value="HTH_XRE"/>
    <property type="match status" value="1"/>
</dbReference>
<accession>A1RV32</accession>
<dbReference type="PIRSF" id="PIRSF037724">
    <property type="entry name" value="TF_HTH_MJ1545_prd"/>
    <property type="match status" value="1"/>
</dbReference>
<dbReference type="STRING" id="384616.Pisl_1662"/>